<sequence>MEDSNSTQTVPEMQQPFPGMMKYGAACSNSNVSRIVFGPSDVTLKLDTFETIQIPQAAEFFNDICALTHATRALVLVFVKCADNVFNAADWEKFTSSTTSVILSGKISFESMSVILPKLKNAISMNFHTFRVNHTGSLREIANYIPTSVEKLYFDARGTTDSTFVANVTDLYEKLYTNRHLQIPCFREVTLIVNDLPGNASLQTQLNRLAEMLKDENSFAVVITTTRSTPFICNNLHAQGFNRSHDGLIENTNNAMEVFNY</sequence>
<proteinExistence type="predicted"/>
<organism evidence="1 2">
    <name type="scientific">Panagrolaimus superbus</name>
    <dbReference type="NCBI Taxonomy" id="310955"/>
    <lineage>
        <taxon>Eukaryota</taxon>
        <taxon>Metazoa</taxon>
        <taxon>Ecdysozoa</taxon>
        <taxon>Nematoda</taxon>
        <taxon>Chromadorea</taxon>
        <taxon>Rhabditida</taxon>
        <taxon>Tylenchina</taxon>
        <taxon>Panagrolaimomorpha</taxon>
        <taxon>Panagrolaimoidea</taxon>
        <taxon>Panagrolaimidae</taxon>
        <taxon>Panagrolaimus</taxon>
    </lineage>
</organism>
<reference evidence="2" key="1">
    <citation type="submission" date="2022-11" db="UniProtKB">
        <authorList>
            <consortium name="WormBaseParasite"/>
        </authorList>
    </citation>
    <scope>IDENTIFICATION</scope>
</reference>
<dbReference type="WBParaSite" id="PSU_v2.g12510.t1">
    <property type="protein sequence ID" value="PSU_v2.g12510.t1"/>
    <property type="gene ID" value="PSU_v2.g12510"/>
</dbReference>
<accession>A0A914XX37</accession>
<keyword evidence="1" id="KW-1185">Reference proteome</keyword>
<evidence type="ECO:0000313" key="2">
    <source>
        <dbReference type="WBParaSite" id="PSU_v2.g12510.t1"/>
    </source>
</evidence>
<name>A0A914XX37_9BILA</name>
<protein>
    <submittedName>
        <fullName evidence="2">Uncharacterized protein</fullName>
    </submittedName>
</protein>
<evidence type="ECO:0000313" key="1">
    <source>
        <dbReference type="Proteomes" id="UP000887577"/>
    </source>
</evidence>
<dbReference type="Proteomes" id="UP000887577">
    <property type="component" value="Unplaced"/>
</dbReference>
<dbReference type="AlphaFoldDB" id="A0A914XX37"/>